<feature type="transmembrane region" description="Helical" evidence="12">
    <location>
        <begin position="138"/>
        <end position="157"/>
    </location>
</feature>
<evidence type="ECO:0000256" key="7">
    <source>
        <dbReference type="ARBA" id="ARBA00022847"/>
    </source>
</evidence>
<evidence type="ECO:0000256" key="8">
    <source>
        <dbReference type="ARBA" id="ARBA00022958"/>
    </source>
</evidence>
<feature type="transmembrane region" description="Helical" evidence="12">
    <location>
        <begin position="283"/>
        <end position="305"/>
    </location>
</feature>
<feature type="region of interest" description="Disordered" evidence="13">
    <location>
        <begin position="1"/>
        <end position="34"/>
    </location>
</feature>
<dbReference type="InterPro" id="IPR053952">
    <property type="entry name" value="K_trans_C"/>
</dbReference>
<dbReference type="PANTHER" id="PTHR30540:SF79">
    <property type="entry name" value="LOW AFFINITY POTASSIUM TRANSPORT SYSTEM PROTEIN KUP"/>
    <property type="match status" value="1"/>
</dbReference>
<feature type="transmembrane region" description="Helical" evidence="12">
    <location>
        <begin position="83"/>
        <end position="103"/>
    </location>
</feature>
<comment type="catalytic activity">
    <reaction evidence="12">
        <text>K(+)(in) + H(+)(in) = K(+)(out) + H(+)(out)</text>
        <dbReference type="Rhea" id="RHEA:28490"/>
        <dbReference type="ChEBI" id="CHEBI:15378"/>
        <dbReference type="ChEBI" id="CHEBI:29103"/>
    </reaction>
</comment>
<keyword evidence="9 12" id="KW-1133">Transmembrane helix</keyword>
<dbReference type="Pfam" id="PF02705">
    <property type="entry name" value="K_trans"/>
    <property type="match status" value="1"/>
</dbReference>
<evidence type="ECO:0000313" key="16">
    <source>
        <dbReference type="EMBL" id="QSQ27220.1"/>
    </source>
</evidence>
<evidence type="ECO:0000256" key="4">
    <source>
        <dbReference type="ARBA" id="ARBA00022475"/>
    </source>
</evidence>
<keyword evidence="17" id="KW-1185">Reference proteome</keyword>
<evidence type="ECO:0000256" key="10">
    <source>
        <dbReference type="ARBA" id="ARBA00023065"/>
    </source>
</evidence>
<keyword evidence="7 12" id="KW-0769">Symport</keyword>
<keyword evidence="11 12" id="KW-0472">Membrane</keyword>
<evidence type="ECO:0000256" key="9">
    <source>
        <dbReference type="ARBA" id="ARBA00022989"/>
    </source>
</evidence>
<feature type="transmembrane region" description="Helical" evidence="12">
    <location>
        <begin position="177"/>
        <end position="195"/>
    </location>
</feature>
<organism evidence="16 17">
    <name type="scientific">Pyxidicoccus parkwayensis</name>
    <dbReference type="NCBI Taxonomy" id="2813578"/>
    <lineage>
        <taxon>Bacteria</taxon>
        <taxon>Pseudomonadati</taxon>
        <taxon>Myxococcota</taxon>
        <taxon>Myxococcia</taxon>
        <taxon>Myxococcales</taxon>
        <taxon>Cystobacterineae</taxon>
        <taxon>Myxococcaceae</taxon>
        <taxon>Pyxidicoccus</taxon>
    </lineage>
</organism>
<dbReference type="InterPro" id="IPR003855">
    <property type="entry name" value="K+_transporter"/>
</dbReference>
<evidence type="ECO:0000256" key="12">
    <source>
        <dbReference type="HAMAP-Rule" id="MF_01522"/>
    </source>
</evidence>
<evidence type="ECO:0000256" key="6">
    <source>
        <dbReference type="ARBA" id="ARBA00022692"/>
    </source>
</evidence>
<dbReference type="EMBL" id="CP071090">
    <property type="protein sequence ID" value="QSQ27220.1"/>
    <property type="molecule type" value="Genomic_DNA"/>
</dbReference>
<feature type="transmembrane region" description="Helical" evidence="12">
    <location>
        <begin position="252"/>
        <end position="271"/>
    </location>
</feature>
<keyword evidence="3 12" id="KW-0813">Transport</keyword>
<comment type="subcellular location">
    <subcellularLocation>
        <location evidence="12">Cell membrane</location>
        <topology evidence="12">Multi-pass membrane protein</topology>
    </subcellularLocation>
    <subcellularLocation>
        <location evidence="1">Membrane</location>
        <topology evidence="1">Multi-pass membrane protein</topology>
    </subcellularLocation>
</comment>
<dbReference type="Proteomes" id="UP000662747">
    <property type="component" value="Chromosome"/>
</dbReference>
<evidence type="ECO:0000259" key="15">
    <source>
        <dbReference type="Pfam" id="PF22776"/>
    </source>
</evidence>
<accession>A0ABX7P9Q3</accession>
<keyword evidence="10 12" id="KW-0406">Ion transport</keyword>
<dbReference type="InterPro" id="IPR053951">
    <property type="entry name" value="K_trans_N"/>
</dbReference>
<proteinExistence type="inferred from homology"/>
<dbReference type="InterPro" id="IPR023051">
    <property type="entry name" value="Kup"/>
</dbReference>
<feature type="domain" description="K+ potassium transporter C-terminal" evidence="15">
    <location>
        <begin position="512"/>
        <end position="660"/>
    </location>
</feature>
<evidence type="ECO:0000256" key="1">
    <source>
        <dbReference type="ARBA" id="ARBA00004141"/>
    </source>
</evidence>
<comment type="similarity">
    <text evidence="2 12">Belongs to the HAK/KUP transporter (TC 2.A.72) family.</text>
</comment>
<gene>
    <name evidence="12" type="primary">kup</name>
    <name evidence="16" type="ORF">JY651_20910</name>
</gene>
<evidence type="ECO:0000256" key="5">
    <source>
        <dbReference type="ARBA" id="ARBA00022538"/>
    </source>
</evidence>
<dbReference type="HAMAP" id="MF_01522">
    <property type="entry name" value="Kup"/>
    <property type="match status" value="1"/>
</dbReference>
<keyword evidence="5 12" id="KW-0633">Potassium transport</keyword>
<feature type="transmembrane region" description="Helical" evidence="12">
    <location>
        <begin position="325"/>
        <end position="354"/>
    </location>
</feature>
<dbReference type="RefSeq" id="WP_206728747.1">
    <property type="nucleotide sequence ID" value="NZ_CP071090.1"/>
</dbReference>
<feature type="transmembrane region" description="Helical" evidence="12">
    <location>
        <begin position="401"/>
        <end position="422"/>
    </location>
</feature>
<reference evidence="16 17" key="1">
    <citation type="submission" date="2021-02" db="EMBL/GenBank/DDBJ databases">
        <title>De Novo genome assembly of isolated myxobacteria.</title>
        <authorList>
            <person name="Stevens D.C."/>
        </authorList>
    </citation>
    <scope>NUCLEOTIDE SEQUENCE [LARGE SCALE GENOMIC DNA]</scope>
    <source>
        <strain evidence="17">SCPEA02</strain>
    </source>
</reference>
<feature type="compositionally biased region" description="Low complexity" evidence="13">
    <location>
        <begin position="1"/>
        <end position="21"/>
    </location>
</feature>
<evidence type="ECO:0000259" key="14">
    <source>
        <dbReference type="Pfam" id="PF02705"/>
    </source>
</evidence>
<evidence type="ECO:0000256" key="11">
    <source>
        <dbReference type="ARBA" id="ARBA00023136"/>
    </source>
</evidence>
<evidence type="ECO:0000256" key="13">
    <source>
        <dbReference type="SAM" id="MobiDB-lite"/>
    </source>
</evidence>
<dbReference type="PANTHER" id="PTHR30540">
    <property type="entry name" value="OSMOTIC STRESS POTASSIUM TRANSPORTER"/>
    <property type="match status" value="1"/>
</dbReference>
<feature type="transmembrane region" description="Helical" evidence="12">
    <location>
        <begin position="461"/>
        <end position="478"/>
    </location>
</feature>
<protein>
    <recommendedName>
        <fullName evidence="12">Probable potassium transport system protein Kup</fullName>
    </recommendedName>
</protein>
<keyword evidence="8 12" id="KW-0630">Potassium</keyword>
<name>A0ABX7P9Q3_9BACT</name>
<sequence>MSSDPSSHGPGSPTTAGSAAPVSPPSSPGIRAHGTGREPFARLAPLALGALGIVYGDIGTSPLYALRDCFSGEHGIAPTPDNVLGVLSLVFWSLIIVISVKYLGFVMRADNRGEGGILALLALVVQRGGREGSGARRMVLLTLGLFGAALLYGDGIITPAVSVLSAVEGLSVATPLFNPYVLPIALVILLALFLVQSKGTGGIGRVFGPLMVVWFTVIAVLGAHEMVRNLSVLQAVLPTHAVRFFAQNGGHGFLVLGAVFLVVTGGEALYADMGHFGYRPIRLAWFGVVLPALLLNYFGQGALLLRDPSAASNPFFHLAPEWAMYPLVALATAATVIASQALISGVFSITRQAIQLGYWPRLEVVHTSAEEQGQIYLPGVNIALLLGVVAVVLGFRSSGALTAAYGIAVTATMGITTCLAYVVARERWGVRRAIAVPLGMTFLSVDLAFFGANFVKVAHGGWLPLTLGVVLFTLMTTWKRGREMLGQKLRSASISLVDLLESFGENAPHRVPGTAIFMTGNPEIAPSAMLHNLKHNKVLHEQTLLLTITTEDVPHVPSAERVTVESLPLGMRRITARYGFMDDPSIPDILKRCREAGLPFSVMSTSFFLGRETLIISKHPGMARWREAVFLWMSRNSRSATAFFRIPPNRVVELGAQVEL</sequence>
<feature type="transmembrane region" description="Helical" evidence="12">
    <location>
        <begin position="375"/>
        <end position="395"/>
    </location>
</feature>
<evidence type="ECO:0000313" key="17">
    <source>
        <dbReference type="Proteomes" id="UP000662747"/>
    </source>
</evidence>
<feature type="domain" description="K+ potassium transporter integral membrane" evidence="14">
    <location>
        <begin position="46"/>
        <end position="500"/>
    </location>
</feature>
<evidence type="ECO:0000256" key="3">
    <source>
        <dbReference type="ARBA" id="ARBA00022448"/>
    </source>
</evidence>
<evidence type="ECO:0000256" key="2">
    <source>
        <dbReference type="ARBA" id="ARBA00007019"/>
    </source>
</evidence>
<keyword evidence="6 12" id="KW-0812">Transmembrane</keyword>
<feature type="transmembrane region" description="Helical" evidence="12">
    <location>
        <begin position="207"/>
        <end position="224"/>
    </location>
</feature>
<dbReference type="Pfam" id="PF22776">
    <property type="entry name" value="K_trans_C"/>
    <property type="match status" value="1"/>
</dbReference>
<feature type="transmembrane region" description="Helical" evidence="12">
    <location>
        <begin position="434"/>
        <end position="455"/>
    </location>
</feature>
<comment type="function">
    <text evidence="12">Transport of potassium into the cell. Likely operates as a K(+):H(+) symporter.</text>
</comment>
<keyword evidence="4 12" id="KW-1003">Cell membrane</keyword>